<proteinExistence type="predicted"/>
<sequence length="268" mass="30082">MEVEKISLKRNAKKRNDQPSEQFVFKKPETPSKSTSPVTTSRSSTRKKSSTDPLTTSPLIRRTRQSTNFESFKAYRSNKKTDTEDDSPSDEESSYLGSESGSNSSSTSGSGSSSDGSSSSGSSSDSESEKEQKKKRKKDEFAQLQLVWAKCRGYPWYPALIIDPNMPPGHLHNGIPVPSPPSEVLNLASNYKELVYLVLFFDSKRTWQWLPRNKLEPLGVTQELDDIKLTESKKPADRKSVRKAYMEALVYKTDPIIPSSNLRRSSRT</sequence>
<dbReference type="OrthoDB" id="20839at2759"/>
<dbReference type="AlphaFoldDB" id="A0A2H8TTQ3"/>
<dbReference type="SMART" id="SM00293">
    <property type="entry name" value="PWWP"/>
    <property type="match status" value="1"/>
</dbReference>
<dbReference type="Pfam" id="PF00855">
    <property type="entry name" value="PWWP"/>
    <property type="match status" value="1"/>
</dbReference>
<feature type="domain" description="PWWP" evidence="2">
    <location>
        <begin position="143"/>
        <end position="221"/>
    </location>
</feature>
<evidence type="ECO:0000259" key="2">
    <source>
        <dbReference type="PROSITE" id="PS50812"/>
    </source>
</evidence>
<name>A0A2H8TTQ3_9HEMI</name>
<evidence type="ECO:0000256" key="1">
    <source>
        <dbReference type="SAM" id="MobiDB-lite"/>
    </source>
</evidence>
<dbReference type="EMBL" id="GFXV01005819">
    <property type="protein sequence ID" value="MBW17624.1"/>
    <property type="molecule type" value="Transcribed_RNA"/>
</dbReference>
<feature type="compositionally biased region" description="Low complexity" evidence="1">
    <location>
        <begin position="31"/>
        <end position="43"/>
    </location>
</feature>
<dbReference type="PROSITE" id="PS50812">
    <property type="entry name" value="PWWP"/>
    <property type="match status" value="1"/>
</dbReference>
<organism evidence="3">
    <name type="scientific">Melanaphis sacchari</name>
    <dbReference type="NCBI Taxonomy" id="742174"/>
    <lineage>
        <taxon>Eukaryota</taxon>
        <taxon>Metazoa</taxon>
        <taxon>Ecdysozoa</taxon>
        <taxon>Arthropoda</taxon>
        <taxon>Hexapoda</taxon>
        <taxon>Insecta</taxon>
        <taxon>Pterygota</taxon>
        <taxon>Neoptera</taxon>
        <taxon>Paraneoptera</taxon>
        <taxon>Hemiptera</taxon>
        <taxon>Sternorrhyncha</taxon>
        <taxon>Aphidomorpha</taxon>
        <taxon>Aphidoidea</taxon>
        <taxon>Aphididae</taxon>
        <taxon>Aphidini</taxon>
        <taxon>Melanaphis</taxon>
    </lineage>
</organism>
<feature type="compositionally biased region" description="Acidic residues" evidence="1">
    <location>
        <begin position="83"/>
        <end position="93"/>
    </location>
</feature>
<reference evidence="3" key="1">
    <citation type="submission" date="2017-10" db="EMBL/GenBank/DDBJ databases">
        <title>Transcriptome Assembly of Sugarcane Aphid Adults.</title>
        <authorList>
            <person name="Scully E.D."/>
            <person name="Palmer N.A."/>
            <person name="Geib S.M."/>
            <person name="Sarath G."/>
            <person name="Sattler S.E."/>
        </authorList>
    </citation>
    <scope>NUCLEOTIDE SEQUENCE</scope>
    <source>
        <tissue evidence="3">Whole body</tissue>
    </source>
</reference>
<feature type="compositionally biased region" description="Basic and acidic residues" evidence="1">
    <location>
        <begin position="14"/>
        <end position="30"/>
    </location>
</feature>
<dbReference type="InterPro" id="IPR000313">
    <property type="entry name" value="PWWP_dom"/>
</dbReference>
<dbReference type="CDD" id="cd05839">
    <property type="entry name" value="PWWP_BRPF"/>
    <property type="match status" value="1"/>
</dbReference>
<feature type="compositionally biased region" description="Low complexity" evidence="1">
    <location>
        <begin position="94"/>
        <end position="125"/>
    </location>
</feature>
<accession>A0A2H8TTQ3</accession>
<gene>
    <name evidence="3" type="primary">BRPF1_6</name>
</gene>
<dbReference type="SUPFAM" id="SSF63748">
    <property type="entry name" value="Tudor/PWWP/MBT"/>
    <property type="match status" value="1"/>
</dbReference>
<dbReference type="Gene3D" id="2.30.30.140">
    <property type="match status" value="1"/>
</dbReference>
<feature type="region of interest" description="Disordered" evidence="1">
    <location>
        <begin position="1"/>
        <end position="137"/>
    </location>
</feature>
<protein>
    <submittedName>
        <fullName evidence="3">Peregrin</fullName>
    </submittedName>
</protein>
<evidence type="ECO:0000313" key="3">
    <source>
        <dbReference type="EMBL" id="MBW17624.1"/>
    </source>
</evidence>
<dbReference type="FunFam" id="2.30.30.140:FF:000008">
    <property type="entry name" value="Bromodomain containing 1, isoform CRA_b"/>
    <property type="match status" value="1"/>
</dbReference>